<keyword evidence="1" id="KW-0175">Coiled coil</keyword>
<reference evidence="3 4" key="1">
    <citation type="journal article" date="2014" name="BMC Genomics">
        <title>Adaptive genomic structural variation in the grape powdery mildew pathogen, Erysiphe necator.</title>
        <authorList>
            <person name="Jones L."/>
            <person name="Riaz S."/>
            <person name="Morales-Cruz A."/>
            <person name="Amrine K.C."/>
            <person name="McGuire B."/>
            <person name="Gubler W.D."/>
            <person name="Walker M.A."/>
            <person name="Cantu D."/>
        </authorList>
    </citation>
    <scope>NUCLEOTIDE SEQUENCE [LARGE SCALE GENOMIC DNA]</scope>
    <source>
        <strain evidence="4">c</strain>
    </source>
</reference>
<protein>
    <recommendedName>
        <fullName evidence="5">CCHC-type domain-containing protein</fullName>
    </recommendedName>
</protein>
<comment type="caution">
    <text evidence="3">The sequence shown here is derived from an EMBL/GenBank/DDBJ whole genome shotgun (WGS) entry which is preliminary data.</text>
</comment>
<evidence type="ECO:0000256" key="2">
    <source>
        <dbReference type="SAM" id="MobiDB-lite"/>
    </source>
</evidence>
<keyword evidence="4" id="KW-1185">Reference proteome</keyword>
<feature type="coiled-coil region" evidence="1">
    <location>
        <begin position="174"/>
        <end position="227"/>
    </location>
</feature>
<dbReference type="STRING" id="52586.A0A0B1NWV2"/>
<feature type="region of interest" description="Disordered" evidence="2">
    <location>
        <begin position="493"/>
        <end position="513"/>
    </location>
</feature>
<dbReference type="Proteomes" id="UP000030854">
    <property type="component" value="Unassembled WGS sequence"/>
</dbReference>
<proteinExistence type="predicted"/>
<accession>A0A0B1NWV2</accession>
<evidence type="ECO:0008006" key="5">
    <source>
        <dbReference type="Google" id="ProtNLM"/>
    </source>
</evidence>
<dbReference type="HOGENOM" id="CLU_531212_0_0_1"/>
<organism evidence="3 4">
    <name type="scientific">Uncinula necator</name>
    <name type="common">Grape powdery mildew</name>
    <dbReference type="NCBI Taxonomy" id="52586"/>
    <lineage>
        <taxon>Eukaryota</taxon>
        <taxon>Fungi</taxon>
        <taxon>Dikarya</taxon>
        <taxon>Ascomycota</taxon>
        <taxon>Pezizomycotina</taxon>
        <taxon>Leotiomycetes</taxon>
        <taxon>Erysiphales</taxon>
        <taxon>Erysiphaceae</taxon>
        <taxon>Erysiphe</taxon>
    </lineage>
</organism>
<gene>
    <name evidence="3" type="ORF">EV44_g5491</name>
</gene>
<sequence>MGKYPLGKKLPEFRRANDYGGEYPAKLWISKLESDFEIAGYDIEDIPIPPPLFIRAFEVLLCGDAAIKMLSNHRIQRIMDNRTQTKIEDVQTVKSWLISQYPIVSQMIPRGNLLDELRELSQQEESLETYFERAHELLKYTGSRDQFSEENGDPAGPRNEELRLHVLNNTDSGLTSLRRTYEVARNSVKVLETRNRNAKERMEGQNMRTLEEEMQRMRIEMERADSYFNKMGISATAAQPQGPRNFSNQGRGMFGGPDNFVGSPTSGASGIQNGGTYPALKPRSESLHPIINGTESFGPARNGLLCVRCGEKGHTKVVCRNKTLPYWERAYLAEKVKPQRNATAHLIAITEEGERSENSARLGKSASGNTNKVISFDEFAAEAADPAYAGHKVEIDGLQYQAADHSDADHLVSKAVSAMAAKRRRVGEAQEDEYEISEIRTGGSKKAGNRQLKTIVGRMRQGPLNYIELAKGFKADINLLDLMQASSEVTRQFRHLGTRQRSKKKSSKGKEKA</sequence>
<evidence type="ECO:0000313" key="3">
    <source>
        <dbReference type="EMBL" id="KHJ30453.1"/>
    </source>
</evidence>
<evidence type="ECO:0000313" key="4">
    <source>
        <dbReference type="Proteomes" id="UP000030854"/>
    </source>
</evidence>
<dbReference type="EMBL" id="JNVN01004218">
    <property type="protein sequence ID" value="KHJ30453.1"/>
    <property type="molecule type" value="Genomic_DNA"/>
</dbReference>
<feature type="compositionally biased region" description="Basic residues" evidence="2">
    <location>
        <begin position="493"/>
        <end position="507"/>
    </location>
</feature>
<name>A0A0B1NWV2_UNCNE</name>
<evidence type="ECO:0000256" key="1">
    <source>
        <dbReference type="SAM" id="Coils"/>
    </source>
</evidence>
<dbReference type="AlphaFoldDB" id="A0A0B1NWV2"/>